<dbReference type="RefSeq" id="WP_092907576.1">
    <property type="nucleotide sequence ID" value="NZ_FOZS01000008.1"/>
</dbReference>
<dbReference type="InterPro" id="IPR058276">
    <property type="entry name" value="DUF7970"/>
</dbReference>
<evidence type="ECO:0000256" key="1">
    <source>
        <dbReference type="SAM" id="MobiDB-lite"/>
    </source>
</evidence>
<sequence>MKKGSAGDDVLGLGGDEDEIETDDVEEPELQEPAPDFEDEPTNPDLDSADDLVGEPAHAGASDSGVPWVYTRDNVQQDRDMVQFYLRRFVQEAEGDFVDAVGEQLGTDVSKTDVREAAYVAAMRDPEIVAKELERWGFEGE</sequence>
<gene>
    <name evidence="2" type="ORF">SAMN04488556_4152</name>
</gene>
<reference evidence="3" key="1">
    <citation type="submission" date="2016-10" db="EMBL/GenBank/DDBJ databases">
        <authorList>
            <person name="Varghese N."/>
            <person name="Submissions S."/>
        </authorList>
    </citation>
    <scope>NUCLEOTIDE SEQUENCE [LARGE SCALE GENOMIC DNA]</scope>
    <source>
        <strain evidence="3">DSM 22427</strain>
    </source>
</reference>
<keyword evidence="3" id="KW-1185">Reference proteome</keyword>
<dbReference type="EMBL" id="FOZS01000008">
    <property type="protein sequence ID" value="SFT06131.1"/>
    <property type="molecule type" value="Genomic_DNA"/>
</dbReference>
<proteinExistence type="predicted"/>
<evidence type="ECO:0000313" key="3">
    <source>
        <dbReference type="Proteomes" id="UP000199199"/>
    </source>
</evidence>
<dbReference type="Proteomes" id="UP000199199">
    <property type="component" value="Unassembled WGS sequence"/>
</dbReference>
<dbReference type="OrthoDB" id="205962at2157"/>
<organism evidence="2 3">
    <name type="scientific">Halostagnicola kamekurae</name>
    <dbReference type="NCBI Taxonomy" id="619731"/>
    <lineage>
        <taxon>Archaea</taxon>
        <taxon>Methanobacteriati</taxon>
        <taxon>Methanobacteriota</taxon>
        <taxon>Stenosarchaea group</taxon>
        <taxon>Halobacteria</taxon>
        <taxon>Halobacteriales</taxon>
        <taxon>Natrialbaceae</taxon>
        <taxon>Halostagnicola</taxon>
    </lineage>
</organism>
<name>A0A1I6UXC4_9EURY</name>
<dbReference type="AlphaFoldDB" id="A0A1I6UXC4"/>
<accession>A0A1I6UXC4</accession>
<dbReference type="Pfam" id="PF25925">
    <property type="entry name" value="DUF7970"/>
    <property type="match status" value="1"/>
</dbReference>
<feature type="compositionally biased region" description="Acidic residues" evidence="1">
    <location>
        <begin position="15"/>
        <end position="53"/>
    </location>
</feature>
<evidence type="ECO:0000313" key="2">
    <source>
        <dbReference type="EMBL" id="SFT06131.1"/>
    </source>
</evidence>
<protein>
    <submittedName>
        <fullName evidence="2">Uncharacterized protein</fullName>
    </submittedName>
</protein>
<feature type="region of interest" description="Disordered" evidence="1">
    <location>
        <begin position="1"/>
        <end position="67"/>
    </location>
</feature>